<evidence type="ECO:0000256" key="1">
    <source>
        <dbReference type="ARBA" id="ARBA00022801"/>
    </source>
</evidence>
<dbReference type="PRINTS" id="PR00412">
    <property type="entry name" value="EPOXHYDRLASE"/>
</dbReference>
<dbReference type="Gene3D" id="3.40.50.1820">
    <property type="entry name" value="alpha/beta hydrolase"/>
    <property type="match status" value="1"/>
</dbReference>
<dbReference type="RefSeq" id="WP_344732873.1">
    <property type="nucleotide sequence ID" value="NZ_BAAAZH010000012.1"/>
</dbReference>
<proteinExistence type="predicted"/>
<keyword evidence="1 3" id="KW-0378">Hydrolase</keyword>
<keyword evidence="4" id="KW-1185">Reference proteome</keyword>
<name>A0ABP7XHM7_9ACTN</name>
<dbReference type="PANTHER" id="PTHR43329">
    <property type="entry name" value="EPOXIDE HYDROLASE"/>
    <property type="match status" value="1"/>
</dbReference>
<reference evidence="4" key="1">
    <citation type="journal article" date="2019" name="Int. J. Syst. Evol. Microbiol.">
        <title>The Global Catalogue of Microorganisms (GCM) 10K type strain sequencing project: providing services to taxonomists for standard genome sequencing and annotation.</title>
        <authorList>
            <consortium name="The Broad Institute Genomics Platform"/>
            <consortium name="The Broad Institute Genome Sequencing Center for Infectious Disease"/>
            <person name="Wu L."/>
            <person name="Ma J."/>
        </authorList>
    </citation>
    <scope>NUCLEOTIDE SEQUENCE [LARGE SCALE GENOMIC DNA]</scope>
    <source>
        <strain evidence="4">JCM 16703</strain>
    </source>
</reference>
<dbReference type="Proteomes" id="UP001501495">
    <property type="component" value="Unassembled WGS sequence"/>
</dbReference>
<dbReference type="GO" id="GO:0016787">
    <property type="term" value="F:hydrolase activity"/>
    <property type="evidence" value="ECO:0007669"/>
    <property type="project" value="UniProtKB-KW"/>
</dbReference>
<organism evidence="3 4">
    <name type="scientific">Nocardioides fonticola</name>
    <dbReference type="NCBI Taxonomy" id="450363"/>
    <lineage>
        <taxon>Bacteria</taxon>
        <taxon>Bacillati</taxon>
        <taxon>Actinomycetota</taxon>
        <taxon>Actinomycetes</taxon>
        <taxon>Propionibacteriales</taxon>
        <taxon>Nocardioidaceae</taxon>
        <taxon>Nocardioides</taxon>
    </lineage>
</organism>
<protein>
    <submittedName>
        <fullName evidence="3">Alpha/beta fold hydrolase</fullName>
    </submittedName>
</protein>
<dbReference type="Pfam" id="PF00561">
    <property type="entry name" value="Abhydrolase_1"/>
    <property type="match status" value="1"/>
</dbReference>
<dbReference type="InterPro" id="IPR000073">
    <property type="entry name" value="AB_hydrolase_1"/>
</dbReference>
<evidence type="ECO:0000313" key="3">
    <source>
        <dbReference type="EMBL" id="GAA4116830.1"/>
    </source>
</evidence>
<gene>
    <name evidence="3" type="ORF">GCM10022215_16830</name>
</gene>
<comment type="caution">
    <text evidence="3">The sequence shown here is derived from an EMBL/GenBank/DDBJ whole genome shotgun (WGS) entry which is preliminary data.</text>
</comment>
<dbReference type="InterPro" id="IPR000639">
    <property type="entry name" value="Epox_hydrolase-like"/>
</dbReference>
<feature type="domain" description="AB hydrolase-1" evidence="2">
    <location>
        <begin position="29"/>
        <end position="161"/>
    </location>
</feature>
<dbReference type="SUPFAM" id="SSF53474">
    <property type="entry name" value="alpha/beta-Hydrolases"/>
    <property type="match status" value="1"/>
</dbReference>
<evidence type="ECO:0000313" key="4">
    <source>
        <dbReference type="Proteomes" id="UP001501495"/>
    </source>
</evidence>
<dbReference type="InterPro" id="IPR029058">
    <property type="entry name" value="AB_hydrolase_fold"/>
</dbReference>
<dbReference type="EMBL" id="BAAAZH010000012">
    <property type="protein sequence ID" value="GAA4116830.1"/>
    <property type="molecule type" value="Genomic_DNA"/>
</dbReference>
<sequence length="286" mass="31708">MMSTSTLTEFSRDGLTFDVIDTGPRDGDPVILLHGFPERASSWEQVAARLHEAGLRTLAVDQRGYSPRARPRRVRDYRTTELADDVAVLAELLHEQTGRRPHLVGHDWGSAVAWTLAMRHPDLIRSLTAVSVPHPGAFLRSEFTSTQFLKSWYFVPFTAPFVMTALARRPRLIDPMLRRFGMTPAEVARFHTGIVGYGVLPYGLHWYRAMALADRGLLAEQVRVPTTLVWSDGDVAVGRHGVEGTAARMAPEADYRLVVLEGVTHWIPTQAPEPLAAAILARVAAS</sequence>
<evidence type="ECO:0000259" key="2">
    <source>
        <dbReference type="Pfam" id="PF00561"/>
    </source>
</evidence>
<accession>A0ABP7XHM7</accession>